<dbReference type="Pfam" id="PF01547">
    <property type="entry name" value="SBP_bac_1"/>
    <property type="match status" value="1"/>
</dbReference>
<name>A0A7K3M9A7_9ACTN</name>
<sequence>MGLTKGIRTAAVLIAAALLVTACGGDDGGTGDQVSPDEVSGAITFWSYPIGAANTEQYWEPVVERFNEQYPDIDVEVIVQPWDGREEQLNTSLAGGLAPDVVYFNPDFVPKFVAQGVLEPVSDIVEDDLDDFRDSALEAMSYEGELYSVPLLMSVSSVICFKNVLEEAGVDCPTTWDEALEIAPAVKDAGYYLTQYPGTVTLNMSFYPYLLQAGGQVLDENGQAAFNGPEGVEALSFLRELADNDYVPQQSLTTSEDFEQSAAGRSEVAFLPNEIVSTVMRFVDPDNLIVSEPLTGVEQANFGTVGGLSIFNTSDNIDAAKIWVEFLTSPEEMESFNRDAEYSAARESVTGFLEDPLMVEQEQYLDTIWSAVPHEQAREIIDLIKPHIQAALLGRETPEAALNTAADEVNALLARG</sequence>
<protein>
    <submittedName>
        <fullName evidence="2">Extracellular solute-binding protein</fullName>
    </submittedName>
</protein>
<keyword evidence="1" id="KW-0732">Signal</keyword>
<gene>
    <name evidence="2" type="ORF">F7O44_22600</name>
</gene>
<dbReference type="Proteomes" id="UP000460435">
    <property type="component" value="Unassembled WGS sequence"/>
</dbReference>
<dbReference type="PANTHER" id="PTHR43649">
    <property type="entry name" value="ARABINOSE-BINDING PROTEIN-RELATED"/>
    <property type="match status" value="1"/>
</dbReference>
<dbReference type="RefSeq" id="WP_162452588.1">
    <property type="nucleotide sequence ID" value="NZ_WLZY01000009.1"/>
</dbReference>
<keyword evidence="3" id="KW-1185">Reference proteome</keyword>
<dbReference type="PANTHER" id="PTHR43649:SF12">
    <property type="entry name" value="DIACETYLCHITOBIOSE BINDING PROTEIN DASA"/>
    <property type="match status" value="1"/>
</dbReference>
<evidence type="ECO:0000256" key="1">
    <source>
        <dbReference type="SAM" id="SignalP"/>
    </source>
</evidence>
<dbReference type="CDD" id="cd13585">
    <property type="entry name" value="PBP2_TMBP_like"/>
    <property type="match status" value="1"/>
</dbReference>
<organism evidence="2 3">
    <name type="scientific">Phytoactinopolyspora mesophila</name>
    <dbReference type="NCBI Taxonomy" id="2650750"/>
    <lineage>
        <taxon>Bacteria</taxon>
        <taxon>Bacillati</taxon>
        <taxon>Actinomycetota</taxon>
        <taxon>Actinomycetes</taxon>
        <taxon>Jiangellales</taxon>
        <taxon>Jiangellaceae</taxon>
        <taxon>Phytoactinopolyspora</taxon>
    </lineage>
</organism>
<evidence type="ECO:0000313" key="3">
    <source>
        <dbReference type="Proteomes" id="UP000460435"/>
    </source>
</evidence>
<dbReference type="PROSITE" id="PS51257">
    <property type="entry name" value="PROKAR_LIPOPROTEIN"/>
    <property type="match status" value="1"/>
</dbReference>
<evidence type="ECO:0000313" key="2">
    <source>
        <dbReference type="EMBL" id="NDL59869.1"/>
    </source>
</evidence>
<dbReference type="InterPro" id="IPR006059">
    <property type="entry name" value="SBP"/>
</dbReference>
<dbReference type="SUPFAM" id="SSF53850">
    <property type="entry name" value="Periplasmic binding protein-like II"/>
    <property type="match status" value="1"/>
</dbReference>
<dbReference type="InterPro" id="IPR050490">
    <property type="entry name" value="Bact_solute-bd_prot1"/>
</dbReference>
<feature type="chain" id="PRO_5038460667" evidence="1">
    <location>
        <begin position="23"/>
        <end position="416"/>
    </location>
</feature>
<dbReference type="EMBL" id="WLZY01000009">
    <property type="protein sequence ID" value="NDL59869.1"/>
    <property type="molecule type" value="Genomic_DNA"/>
</dbReference>
<proteinExistence type="predicted"/>
<reference evidence="2 3" key="1">
    <citation type="submission" date="2019-11" db="EMBL/GenBank/DDBJ databases">
        <authorList>
            <person name="Li X.-J."/>
            <person name="Feng X.-M."/>
        </authorList>
    </citation>
    <scope>NUCLEOTIDE SEQUENCE [LARGE SCALE GENOMIC DNA]</scope>
    <source>
        <strain evidence="2 3">XMNu-373</strain>
    </source>
</reference>
<dbReference type="Gene3D" id="3.40.190.10">
    <property type="entry name" value="Periplasmic binding protein-like II"/>
    <property type="match status" value="1"/>
</dbReference>
<comment type="caution">
    <text evidence="2">The sequence shown here is derived from an EMBL/GenBank/DDBJ whole genome shotgun (WGS) entry which is preliminary data.</text>
</comment>
<accession>A0A7K3M9A7</accession>
<dbReference type="AlphaFoldDB" id="A0A7K3M9A7"/>
<feature type="signal peptide" evidence="1">
    <location>
        <begin position="1"/>
        <end position="22"/>
    </location>
</feature>